<dbReference type="KEGG" id="ptf:PROFFT_A_05640"/>
<dbReference type="AlphaFoldDB" id="A0A8E4F0H9"/>
<keyword evidence="3" id="KW-1185">Reference proteome</keyword>
<evidence type="ECO:0000313" key="2">
    <source>
        <dbReference type="EMBL" id="CAD6512076.1"/>
    </source>
</evidence>
<keyword evidence="1" id="KW-1133">Transmembrane helix</keyword>
<evidence type="ECO:0000256" key="1">
    <source>
        <dbReference type="SAM" id="Phobius"/>
    </source>
</evidence>
<proteinExistence type="predicted"/>
<accession>A0A8E4F0H9</accession>
<keyword evidence="1" id="KW-0812">Transmembrane</keyword>
<feature type="transmembrane region" description="Helical" evidence="1">
    <location>
        <begin position="36"/>
        <end position="53"/>
    </location>
</feature>
<organism evidence="2 3">
    <name type="scientific">Candidatus Profftia tarda</name>
    <dbReference type="NCBI Taxonomy" id="1177216"/>
    <lineage>
        <taxon>Bacteria</taxon>
        <taxon>Pseudomonadati</taxon>
        <taxon>Pseudomonadota</taxon>
        <taxon>Gammaproteobacteria</taxon>
        <taxon>Enterobacterales</taxon>
        <taxon>Enterobacteriaceae</taxon>
        <taxon>Candidatus Profftia</taxon>
    </lineage>
</organism>
<gene>
    <name evidence="2" type="ORF">PROFFT_A_05640</name>
</gene>
<dbReference type="EMBL" id="LR890047">
    <property type="protein sequence ID" value="CAD6512076.1"/>
    <property type="molecule type" value="Genomic_DNA"/>
</dbReference>
<feature type="transmembrane region" description="Helical" evidence="1">
    <location>
        <begin position="62"/>
        <end position="80"/>
    </location>
</feature>
<protein>
    <submittedName>
        <fullName evidence="2">Uncharacterized protein</fullName>
    </submittedName>
</protein>
<keyword evidence="1" id="KW-0472">Membrane</keyword>
<sequence>MATIIAKLKQHILNLSYGNTGDYVSLQINHLSNRRSLVYIYNFIYLTSTYIIFERILFSEQIAIVISCSSVLLLRFYPYLYEAFFVKNT</sequence>
<dbReference type="Proteomes" id="UP000683585">
    <property type="component" value="Chromosome"/>
</dbReference>
<evidence type="ECO:0000313" key="3">
    <source>
        <dbReference type="Proteomes" id="UP000683585"/>
    </source>
</evidence>
<name>A0A8E4F0H9_9ENTR</name>
<reference evidence="2" key="1">
    <citation type="submission" date="2020-10" db="EMBL/GenBank/DDBJ databases">
        <authorList>
            <person name="Szabo G."/>
        </authorList>
    </citation>
    <scope>NUCLEOTIDE SEQUENCE</scope>
    <source>
        <strain evidence="2">PROFFT</strain>
    </source>
</reference>